<evidence type="ECO:0000313" key="2">
    <source>
        <dbReference type="EMBL" id="MBW63111.1"/>
    </source>
</evidence>
<reference evidence="2" key="1">
    <citation type="submission" date="2018-01" db="EMBL/GenBank/DDBJ databases">
        <title>An insight into the sialome of Amazonian anophelines.</title>
        <authorList>
            <person name="Ribeiro J.M."/>
            <person name="Scarpassa V."/>
            <person name="Calvo E."/>
        </authorList>
    </citation>
    <scope>NUCLEOTIDE SEQUENCE</scope>
    <source>
        <tissue evidence="2">Salivary glands</tissue>
    </source>
</reference>
<evidence type="ECO:0000256" key="1">
    <source>
        <dbReference type="SAM" id="SignalP"/>
    </source>
</evidence>
<sequence length="75" mass="8430">MYASLILVKLFKLTLGQMYARCMLPVLMDGWLGSSDVDKDVDDVGDFIIRDSCKHRIHGSCCNLYCPLKSFLVVA</sequence>
<feature type="signal peptide" evidence="1">
    <location>
        <begin position="1"/>
        <end position="16"/>
    </location>
</feature>
<organism evidence="2">
    <name type="scientific">Anopheles marajoara</name>
    <dbReference type="NCBI Taxonomy" id="58244"/>
    <lineage>
        <taxon>Eukaryota</taxon>
        <taxon>Metazoa</taxon>
        <taxon>Ecdysozoa</taxon>
        <taxon>Arthropoda</taxon>
        <taxon>Hexapoda</taxon>
        <taxon>Insecta</taxon>
        <taxon>Pterygota</taxon>
        <taxon>Neoptera</taxon>
        <taxon>Endopterygota</taxon>
        <taxon>Diptera</taxon>
        <taxon>Nematocera</taxon>
        <taxon>Culicoidea</taxon>
        <taxon>Culicidae</taxon>
        <taxon>Anophelinae</taxon>
        <taxon>Anopheles</taxon>
    </lineage>
</organism>
<protein>
    <submittedName>
        <fullName evidence="2">Putative secreted protein</fullName>
    </submittedName>
</protein>
<keyword evidence="1" id="KW-0732">Signal</keyword>
<feature type="chain" id="PRO_5014831137" evidence="1">
    <location>
        <begin position="17"/>
        <end position="75"/>
    </location>
</feature>
<dbReference type="AlphaFoldDB" id="A0A2M4CD73"/>
<dbReference type="EMBL" id="GGFJ01013970">
    <property type="protein sequence ID" value="MBW63111.1"/>
    <property type="molecule type" value="Transcribed_RNA"/>
</dbReference>
<proteinExistence type="predicted"/>
<accession>A0A2M4CD73</accession>
<name>A0A2M4CD73_9DIPT</name>